<keyword evidence="6 7" id="KW-0472">Membrane</keyword>
<organism evidence="9 10">
    <name type="scientific">Kosakonia arachidis</name>
    <dbReference type="NCBI Taxonomy" id="551989"/>
    <lineage>
        <taxon>Bacteria</taxon>
        <taxon>Pseudomonadati</taxon>
        <taxon>Pseudomonadota</taxon>
        <taxon>Gammaproteobacteria</taxon>
        <taxon>Enterobacterales</taxon>
        <taxon>Enterobacteriaceae</taxon>
        <taxon>Kosakonia</taxon>
    </lineage>
</organism>
<dbReference type="InterPro" id="IPR000620">
    <property type="entry name" value="EamA_dom"/>
</dbReference>
<dbReference type="OrthoDB" id="9815120at2"/>
<keyword evidence="5 7" id="KW-1133">Transmembrane helix</keyword>
<feature type="transmembrane region" description="Helical" evidence="7">
    <location>
        <begin position="122"/>
        <end position="139"/>
    </location>
</feature>
<dbReference type="RefSeq" id="WP_090119112.1">
    <property type="nucleotide sequence ID" value="NZ_CP045300.1"/>
</dbReference>
<evidence type="ECO:0000256" key="5">
    <source>
        <dbReference type="ARBA" id="ARBA00022989"/>
    </source>
</evidence>
<sequence>MPGVSRKLPVWLPVLVLLIAMISIQGGASLAKSLFPMVGAPGVTALRLALGTIILAIVFKPWRLRFTREQRLPLLFYGLSLGGMNYMFYLSIQTVPLGIAVALEFTGPLAVALFSSRRPVDFIWVIFAVLGLWYLLPLGENVSHVNLSGATFALGAGACWAIYILCGQRAGEEHGPATVALGSLIAAVVFVPLGALQSGELLWHWSILPLGIAVAVLSTALPYSLEMIALTRLPTRTFGTLMSMEPAMAAISGMIFLGETLALQQVLALMAIVIASMGSTLTLRRESQIRKVEIG</sequence>
<dbReference type="PANTHER" id="PTHR22911:SF37">
    <property type="entry name" value="THREONINE_HOMOSERINE EXPORTER RHTA"/>
    <property type="match status" value="1"/>
</dbReference>
<feature type="transmembrane region" description="Helical" evidence="7">
    <location>
        <begin position="263"/>
        <end position="283"/>
    </location>
</feature>
<keyword evidence="3" id="KW-1003">Cell membrane</keyword>
<evidence type="ECO:0000256" key="7">
    <source>
        <dbReference type="SAM" id="Phobius"/>
    </source>
</evidence>
<dbReference type="NCBIfam" id="NF007823">
    <property type="entry name" value="PRK10532.1"/>
    <property type="match status" value="1"/>
</dbReference>
<evidence type="ECO:0000256" key="1">
    <source>
        <dbReference type="ARBA" id="ARBA00004651"/>
    </source>
</evidence>
<feature type="transmembrane region" description="Helical" evidence="7">
    <location>
        <begin position="41"/>
        <end position="59"/>
    </location>
</feature>
<proteinExistence type="inferred from homology"/>
<feature type="transmembrane region" description="Helical" evidence="7">
    <location>
        <begin position="145"/>
        <end position="165"/>
    </location>
</feature>
<name>A0A1I6YNE4_9ENTR</name>
<feature type="transmembrane region" description="Helical" evidence="7">
    <location>
        <begin position="177"/>
        <end position="196"/>
    </location>
</feature>
<dbReference type="EMBL" id="FPAU01000001">
    <property type="protein sequence ID" value="SFT51778.1"/>
    <property type="molecule type" value="Genomic_DNA"/>
</dbReference>
<dbReference type="Pfam" id="PF00892">
    <property type="entry name" value="EamA"/>
    <property type="match status" value="1"/>
</dbReference>
<feature type="domain" description="EamA" evidence="8">
    <location>
        <begin position="148"/>
        <end position="278"/>
    </location>
</feature>
<dbReference type="GO" id="GO:0005886">
    <property type="term" value="C:plasma membrane"/>
    <property type="evidence" value="ECO:0007669"/>
    <property type="project" value="UniProtKB-SubCell"/>
</dbReference>
<evidence type="ECO:0000256" key="6">
    <source>
        <dbReference type="ARBA" id="ARBA00023136"/>
    </source>
</evidence>
<reference evidence="10" key="1">
    <citation type="submission" date="2016-10" db="EMBL/GenBank/DDBJ databases">
        <authorList>
            <person name="Varghese N."/>
            <person name="Submissions S."/>
        </authorList>
    </citation>
    <scope>NUCLEOTIDE SEQUENCE [LARGE SCALE GENOMIC DNA]</scope>
    <source>
        <strain evidence="10">Ah-143</strain>
    </source>
</reference>
<evidence type="ECO:0000256" key="4">
    <source>
        <dbReference type="ARBA" id="ARBA00022692"/>
    </source>
</evidence>
<evidence type="ECO:0000259" key="8">
    <source>
        <dbReference type="Pfam" id="PF00892"/>
    </source>
</evidence>
<dbReference type="InterPro" id="IPR037185">
    <property type="entry name" value="EmrE-like"/>
</dbReference>
<keyword evidence="10" id="KW-1185">Reference proteome</keyword>
<comment type="subcellular location">
    <subcellularLocation>
        <location evidence="1">Cell membrane</location>
        <topology evidence="1">Multi-pass membrane protein</topology>
    </subcellularLocation>
</comment>
<evidence type="ECO:0000256" key="2">
    <source>
        <dbReference type="ARBA" id="ARBA00007362"/>
    </source>
</evidence>
<keyword evidence="4 7" id="KW-0812">Transmembrane</keyword>
<feature type="transmembrane region" description="Helical" evidence="7">
    <location>
        <begin position="202"/>
        <end position="225"/>
    </location>
</feature>
<dbReference type="AlphaFoldDB" id="A0A1I6YNE4"/>
<dbReference type="Proteomes" id="UP000199187">
    <property type="component" value="Unassembled WGS sequence"/>
</dbReference>
<gene>
    <name evidence="9" type="ORF">SAMN05192562_101632</name>
</gene>
<dbReference type="GO" id="GO:0015565">
    <property type="term" value="F:threonine efflux transmembrane transporter activity"/>
    <property type="evidence" value="ECO:0007669"/>
    <property type="project" value="TreeGrafter"/>
</dbReference>
<dbReference type="PANTHER" id="PTHR22911">
    <property type="entry name" value="ACYL-MALONYL CONDENSING ENZYME-RELATED"/>
    <property type="match status" value="1"/>
</dbReference>
<feature type="transmembrane region" description="Helical" evidence="7">
    <location>
        <begin position="95"/>
        <end position="115"/>
    </location>
</feature>
<evidence type="ECO:0000313" key="9">
    <source>
        <dbReference type="EMBL" id="SFT51778.1"/>
    </source>
</evidence>
<accession>A0A1I6YNE4</accession>
<protein>
    <submittedName>
        <fullName evidence="9">Inner membrane transporter RhtA</fullName>
    </submittedName>
</protein>
<evidence type="ECO:0000313" key="10">
    <source>
        <dbReference type="Proteomes" id="UP000199187"/>
    </source>
</evidence>
<feature type="transmembrane region" description="Helical" evidence="7">
    <location>
        <begin position="237"/>
        <end position="257"/>
    </location>
</feature>
<evidence type="ECO:0000256" key="3">
    <source>
        <dbReference type="ARBA" id="ARBA00022475"/>
    </source>
</evidence>
<comment type="similarity">
    <text evidence="2">Belongs to the EamA transporter family.</text>
</comment>
<feature type="transmembrane region" description="Helical" evidence="7">
    <location>
        <begin position="71"/>
        <end position="89"/>
    </location>
</feature>
<dbReference type="SUPFAM" id="SSF103481">
    <property type="entry name" value="Multidrug resistance efflux transporter EmrE"/>
    <property type="match status" value="2"/>
</dbReference>